<accession>A0A371NUA5</accession>
<dbReference type="RefSeq" id="WP_116241787.1">
    <property type="nucleotide sequence ID" value="NZ_QUAB01000039.1"/>
</dbReference>
<dbReference type="AlphaFoldDB" id="A0A371NUA5"/>
<protein>
    <submittedName>
        <fullName evidence="1">Uncharacterized protein</fullName>
    </submittedName>
</protein>
<evidence type="ECO:0000313" key="1">
    <source>
        <dbReference type="EMBL" id="REJ05855.1"/>
    </source>
</evidence>
<dbReference type="OrthoDB" id="572586at2"/>
<comment type="caution">
    <text evidence="1">The sequence shown here is derived from an EMBL/GenBank/DDBJ whole genome shotgun (WGS) entry which is preliminary data.</text>
</comment>
<keyword evidence="2" id="KW-1185">Reference proteome</keyword>
<evidence type="ECO:0000313" key="2">
    <source>
        <dbReference type="Proteomes" id="UP000262172"/>
    </source>
</evidence>
<reference evidence="1 2" key="1">
    <citation type="submission" date="2018-08" db="EMBL/GenBank/DDBJ databases">
        <title>Isolation, diversity and antifungal activity of Actinobacteria from cow dung.</title>
        <authorList>
            <person name="Ling L."/>
        </authorList>
    </citation>
    <scope>NUCLEOTIDE SEQUENCE [LARGE SCALE GENOMIC DNA]</scope>
    <source>
        <strain evidence="1 2">NEAU-LLE</strain>
    </source>
</reference>
<sequence>MSGTVTGSPVHDEIAGEFLRSRRGGARLVAVASPDAALSAAFAEDLAAAFARRGVLASSAAQDGRSEEALRDELVAPLRAAGADAVTIVAGDGSLLAGRARWLWHFRIWLATDDDLADTTADAIVDITDPQHPARRLADFCQCDVG</sequence>
<dbReference type="Proteomes" id="UP000262172">
    <property type="component" value="Unassembled WGS sequence"/>
</dbReference>
<gene>
    <name evidence="1" type="ORF">DY023_07845</name>
</gene>
<proteinExistence type="predicted"/>
<name>A0A371NUA5_9MICO</name>
<organism evidence="1 2">
    <name type="scientific">Microbacterium bovistercoris</name>
    <dbReference type="NCBI Taxonomy" id="2293570"/>
    <lineage>
        <taxon>Bacteria</taxon>
        <taxon>Bacillati</taxon>
        <taxon>Actinomycetota</taxon>
        <taxon>Actinomycetes</taxon>
        <taxon>Micrococcales</taxon>
        <taxon>Microbacteriaceae</taxon>
        <taxon>Microbacterium</taxon>
    </lineage>
</organism>
<dbReference type="EMBL" id="QUAB01000039">
    <property type="protein sequence ID" value="REJ05855.1"/>
    <property type="molecule type" value="Genomic_DNA"/>
</dbReference>